<dbReference type="Proteomes" id="UP000762676">
    <property type="component" value="Unassembled WGS sequence"/>
</dbReference>
<protein>
    <submittedName>
        <fullName evidence="2">Uncharacterized protein</fullName>
    </submittedName>
</protein>
<dbReference type="EMBL" id="BMAT01009125">
    <property type="protein sequence ID" value="GFR99185.1"/>
    <property type="molecule type" value="Genomic_DNA"/>
</dbReference>
<comment type="caution">
    <text evidence="2">The sequence shown here is derived from an EMBL/GenBank/DDBJ whole genome shotgun (WGS) entry which is preliminary data.</text>
</comment>
<sequence length="445" mass="48830">MSAINKLNKQREKSSLRAPVSTDGVERGSNFQNASSPQPAISRQSVTTAQQKTAIPDSVNSPAPEAKALPSETFVKTVLRGFFEDLKKRPRLVDDILRHETYKELLSEPMTVVETIQLNSENDGQQSKEQPQVRPLVAPVLTLVPVLLNPGRDLEENPGQDIVIPTQEPIFVSGLGNPKSSLNNPESIAGVKQYAHQSGQHQNKYQKPQETTNAKSFKTRSQSQPQLTLKALGIPQELQHSEIEVNPGDGGKTAVFDNQKEEPRYIYSIAEPGPQSDSQETEVGSSSTAGDCDGSNDADTDALVDEGVSEVIYDEAPAYYYYIYYDEDGAPEAEKKLPPLQDYPLSTLPAMEGKIYVPSQPQRADLSGRVAAADYPSTQVRHQPSSRVDQDQKEMSSRTEEGMSKTDVGSRDGTEQNIEKAETASVVEDDDFQTQTTPTRDGYGE</sequence>
<feature type="compositionally biased region" description="Polar residues" evidence="1">
    <location>
        <begin position="376"/>
        <end position="387"/>
    </location>
</feature>
<dbReference type="AlphaFoldDB" id="A0AAV4HR66"/>
<name>A0AAV4HR66_9GAST</name>
<feature type="compositionally biased region" description="Polar residues" evidence="1">
    <location>
        <begin position="275"/>
        <end position="289"/>
    </location>
</feature>
<organism evidence="2 3">
    <name type="scientific">Elysia marginata</name>
    <dbReference type="NCBI Taxonomy" id="1093978"/>
    <lineage>
        <taxon>Eukaryota</taxon>
        <taxon>Metazoa</taxon>
        <taxon>Spiralia</taxon>
        <taxon>Lophotrochozoa</taxon>
        <taxon>Mollusca</taxon>
        <taxon>Gastropoda</taxon>
        <taxon>Heterobranchia</taxon>
        <taxon>Euthyneura</taxon>
        <taxon>Panpulmonata</taxon>
        <taxon>Sacoglossa</taxon>
        <taxon>Placobranchoidea</taxon>
        <taxon>Plakobranchidae</taxon>
        <taxon>Elysia</taxon>
    </lineage>
</organism>
<feature type="compositionally biased region" description="Basic and acidic residues" evidence="1">
    <location>
        <begin position="388"/>
        <end position="422"/>
    </location>
</feature>
<feature type="region of interest" description="Disordered" evidence="1">
    <location>
        <begin position="1"/>
        <end position="67"/>
    </location>
</feature>
<reference evidence="2 3" key="1">
    <citation type="journal article" date="2021" name="Elife">
        <title>Chloroplast acquisition without the gene transfer in kleptoplastic sea slugs, Plakobranchus ocellatus.</title>
        <authorList>
            <person name="Maeda T."/>
            <person name="Takahashi S."/>
            <person name="Yoshida T."/>
            <person name="Shimamura S."/>
            <person name="Takaki Y."/>
            <person name="Nagai Y."/>
            <person name="Toyoda A."/>
            <person name="Suzuki Y."/>
            <person name="Arimoto A."/>
            <person name="Ishii H."/>
            <person name="Satoh N."/>
            <person name="Nishiyama T."/>
            <person name="Hasebe M."/>
            <person name="Maruyama T."/>
            <person name="Minagawa J."/>
            <person name="Obokata J."/>
            <person name="Shigenobu S."/>
        </authorList>
    </citation>
    <scope>NUCLEOTIDE SEQUENCE [LARGE SCALE GENOMIC DNA]</scope>
</reference>
<feature type="region of interest" description="Disordered" evidence="1">
    <location>
        <begin position="270"/>
        <end position="301"/>
    </location>
</feature>
<keyword evidence="3" id="KW-1185">Reference proteome</keyword>
<feature type="region of interest" description="Disordered" evidence="1">
    <location>
        <begin position="193"/>
        <end position="226"/>
    </location>
</feature>
<evidence type="ECO:0000313" key="2">
    <source>
        <dbReference type="EMBL" id="GFR99185.1"/>
    </source>
</evidence>
<feature type="compositionally biased region" description="Polar residues" evidence="1">
    <location>
        <begin position="29"/>
        <end position="61"/>
    </location>
</feature>
<evidence type="ECO:0000313" key="3">
    <source>
        <dbReference type="Proteomes" id="UP000762676"/>
    </source>
</evidence>
<evidence type="ECO:0000256" key="1">
    <source>
        <dbReference type="SAM" id="MobiDB-lite"/>
    </source>
</evidence>
<gene>
    <name evidence="2" type="ORF">ElyMa_004521600</name>
</gene>
<feature type="compositionally biased region" description="Polar residues" evidence="1">
    <location>
        <begin position="195"/>
        <end position="226"/>
    </location>
</feature>
<proteinExistence type="predicted"/>
<accession>A0AAV4HR66</accession>
<feature type="region of interest" description="Disordered" evidence="1">
    <location>
        <begin position="358"/>
        <end position="445"/>
    </location>
</feature>